<organism evidence="2 3">
    <name type="scientific">Argiope bruennichi</name>
    <name type="common">Wasp spider</name>
    <name type="synonym">Aranea bruennichi</name>
    <dbReference type="NCBI Taxonomy" id="94029"/>
    <lineage>
        <taxon>Eukaryota</taxon>
        <taxon>Metazoa</taxon>
        <taxon>Ecdysozoa</taxon>
        <taxon>Arthropoda</taxon>
        <taxon>Chelicerata</taxon>
        <taxon>Arachnida</taxon>
        <taxon>Araneae</taxon>
        <taxon>Araneomorphae</taxon>
        <taxon>Entelegynae</taxon>
        <taxon>Araneoidea</taxon>
        <taxon>Araneidae</taxon>
        <taxon>Argiope</taxon>
    </lineage>
</organism>
<feature type="transmembrane region" description="Helical" evidence="1">
    <location>
        <begin position="129"/>
        <end position="147"/>
    </location>
</feature>
<evidence type="ECO:0000256" key="1">
    <source>
        <dbReference type="SAM" id="Phobius"/>
    </source>
</evidence>
<keyword evidence="3" id="KW-1185">Reference proteome</keyword>
<feature type="transmembrane region" description="Helical" evidence="1">
    <location>
        <begin position="80"/>
        <end position="101"/>
    </location>
</feature>
<comment type="caution">
    <text evidence="2">The sequence shown here is derived from an EMBL/GenBank/DDBJ whole genome shotgun (WGS) entry which is preliminary data.</text>
</comment>
<dbReference type="Proteomes" id="UP000807504">
    <property type="component" value="Unassembled WGS sequence"/>
</dbReference>
<evidence type="ECO:0008006" key="4">
    <source>
        <dbReference type="Google" id="ProtNLM"/>
    </source>
</evidence>
<feature type="transmembrane region" description="Helical" evidence="1">
    <location>
        <begin position="282"/>
        <end position="307"/>
    </location>
</feature>
<feature type="transmembrane region" description="Helical" evidence="1">
    <location>
        <begin position="159"/>
        <end position="176"/>
    </location>
</feature>
<evidence type="ECO:0000313" key="2">
    <source>
        <dbReference type="EMBL" id="KAF8781476.1"/>
    </source>
</evidence>
<keyword evidence="1" id="KW-0472">Membrane</keyword>
<accession>A0A8T0ET70</accession>
<feature type="transmembrane region" description="Helical" evidence="1">
    <location>
        <begin position="52"/>
        <end position="73"/>
    </location>
</feature>
<protein>
    <recommendedName>
        <fullName evidence="4">Gustatory receptor</fullName>
    </recommendedName>
</protein>
<name>A0A8T0ET70_ARGBR</name>
<feature type="transmembrane region" description="Helical" evidence="1">
    <location>
        <begin position="247"/>
        <end position="270"/>
    </location>
</feature>
<reference evidence="2" key="2">
    <citation type="submission" date="2020-06" db="EMBL/GenBank/DDBJ databases">
        <authorList>
            <person name="Sheffer M."/>
        </authorList>
    </citation>
    <scope>NUCLEOTIDE SEQUENCE</scope>
</reference>
<evidence type="ECO:0000313" key="3">
    <source>
        <dbReference type="Proteomes" id="UP000807504"/>
    </source>
</evidence>
<feature type="transmembrane region" description="Helical" evidence="1">
    <location>
        <begin position="188"/>
        <end position="207"/>
    </location>
</feature>
<sequence length="377" mass="44047">MDRDTFENQKLSRSMKKKSEWHAIYSTEPNFLLKILFWTGLLEDSTKFRCRWLIHAHFCFLVLVTVDVSVTAIRHNSNSTYYRALIHLSTYILIILTWFAMKCRTKQLSNLLHTLHEIHPYKMTKNVKLLLYFICSTPLIIGTFLTVSPNREWIATRMAHGFIITNIYVQMLIIFLKNTLIHTVYPLSLILIDFLFCSLCQHVCYILRCLTFEVKNKTPQNFTLSFQADIIKRRQRIDEALLSMQNVFYFPSFLACAANFCGCCTVVGQILRSDKYGDFIMIAFYAYFLANISSLLMCLWTAGGIPIELETFNKEFRTKIHQRVLVEGKEDEIDFEKHINDRSIFVLTGCDIIHFKRSDILILAGTILTYTLLIKMI</sequence>
<dbReference type="EMBL" id="JABXBU010001863">
    <property type="protein sequence ID" value="KAF8781476.1"/>
    <property type="molecule type" value="Genomic_DNA"/>
</dbReference>
<proteinExistence type="predicted"/>
<gene>
    <name evidence="2" type="ORF">HNY73_011867</name>
</gene>
<keyword evidence="1" id="KW-1133">Transmembrane helix</keyword>
<keyword evidence="1" id="KW-0812">Transmembrane</keyword>
<reference evidence="2" key="1">
    <citation type="journal article" date="2020" name="bioRxiv">
        <title>Chromosome-level reference genome of the European wasp spider Argiope bruennichi: a resource for studies on range expansion and evolutionary adaptation.</title>
        <authorList>
            <person name="Sheffer M.M."/>
            <person name="Hoppe A."/>
            <person name="Krehenwinkel H."/>
            <person name="Uhl G."/>
            <person name="Kuss A.W."/>
            <person name="Jensen L."/>
            <person name="Jensen C."/>
            <person name="Gillespie R.G."/>
            <person name="Hoff K.J."/>
            <person name="Prost S."/>
        </authorList>
    </citation>
    <scope>NUCLEOTIDE SEQUENCE</scope>
</reference>
<dbReference type="AlphaFoldDB" id="A0A8T0ET70"/>